<comment type="catalytic activity">
    <reaction evidence="1">
        <text>Hydrolysis of alkylated DNA, releasing 3-methyladenine, 3-methylguanine, 7-methylguanine and 7-methyladenine.</text>
        <dbReference type="EC" id="3.2.2.21"/>
    </reaction>
</comment>
<evidence type="ECO:0000256" key="8">
    <source>
        <dbReference type="ARBA" id="ARBA00033426"/>
    </source>
</evidence>
<sequence length="335" mass="37454">MTPKKMRLATKVQNLVRNRKQLEAENGIALESDVPKAASKTSTTMEIAKGKAKLNLGSLLPKGTEPDKVKSNKRLLRAVVDMEMMKSELKQRQDPPTTSEEQLLSANRLGFEFFDVPSETLAKNLLGKILVRRLENGTILKGKIVETEAYLGGEDRASQTYRNKITPRNVPMYMPPGTIYVYLTYGMYHCFNISSKGEGSGVLIRALAPIEGMDQMAEFRNLPLPGSKSKQGVDRPKKSAKNFKVHELSNGPSKFCIAFALSRDHTKYSACEWRGLWIENGEENEGDGVIEIVKCPRIGIDSAGPEWAMKPLRFYVLGDRSVSKIDKKIEAELRM</sequence>
<evidence type="ECO:0000313" key="9">
    <source>
        <dbReference type="Proteomes" id="UP000829291"/>
    </source>
</evidence>
<evidence type="ECO:0000256" key="1">
    <source>
        <dbReference type="ARBA" id="ARBA00000086"/>
    </source>
</evidence>
<keyword evidence="6" id="KW-0378">Hydrolase</keyword>
<dbReference type="PANTHER" id="PTHR10429">
    <property type="entry name" value="DNA-3-METHYLADENINE GLYCOSYLASE"/>
    <property type="match status" value="1"/>
</dbReference>
<gene>
    <name evidence="10" type="primary">LOC107220586</name>
</gene>
<proteinExistence type="inferred from homology"/>
<evidence type="ECO:0000256" key="4">
    <source>
        <dbReference type="ARBA" id="ARBA00012000"/>
    </source>
</evidence>
<dbReference type="CDD" id="cd00540">
    <property type="entry name" value="AAG"/>
    <property type="match status" value="1"/>
</dbReference>
<dbReference type="SUPFAM" id="SSF50486">
    <property type="entry name" value="FMT C-terminal domain-like"/>
    <property type="match status" value="1"/>
</dbReference>
<name>A0A6J0BJ59_NEOLC</name>
<dbReference type="RefSeq" id="XP_015514730.2">
    <property type="nucleotide sequence ID" value="XM_015659244.2"/>
</dbReference>
<dbReference type="KEGG" id="nlo:107220586"/>
<dbReference type="GO" id="GO:0003905">
    <property type="term" value="F:alkylbase DNA N-glycosylase activity"/>
    <property type="evidence" value="ECO:0007669"/>
    <property type="project" value="UniProtKB-EC"/>
</dbReference>
<evidence type="ECO:0000256" key="7">
    <source>
        <dbReference type="ARBA" id="ARBA00023204"/>
    </source>
</evidence>
<evidence type="ECO:0000256" key="6">
    <source>
        <dbReference type="ARBA" id="ARBA00022801"/>
    </source>
</evidence>
<dbReference type="InterPro" id="IPR011034">
    <property type="entry name" value="Formyl_transferase-like_C_sf"/>
</dbReference>
<evidence type="ECO:0000313" key="10">
    <source>
        <dbReference type="RefSeq" id="XP_015514730.2"/>
    </source>
</evidence>
<dbReference type="InterPro" id="IPR036995">
    <property type="entry name" value="MPG_sf"/>
</dbReference>
<dbReference type="GO" id="GO:0003677">
    <property type="term" value="F:DNA binding"/>
    <property type="evidence" value="ECO:0007669"/>
    <property type="project" value="InterPro"/>
</dbReference>
<dbReference type="InParanoid" id="A0A6J0BJ59"/>
<dbReference type="Pfam" id="PF02245">
    <property type="entry name" value="Pur_DNA_glyco"/>
    <property type="match status" value="1"/>
</dbReference>
<comment type="similarity">
    <text evidence="3">Belongs to the DNA glycosylase MPG family.</text>
</comment>
<dbReference type="NCBIfam" id="TIGR00567">
    <property type="entry name" value="3mg"/>
    <property type="match status" value="1"/>
</dbReference>
<dbReference type="HAMAP" id="MF_00527">
    <property type="entry name" value="3MGH"/>
    <property type="match status" value="1"/>
</dbReference>
<dbReference type="GeneID" id="107220586"/>
<reference evidence="10" key="1">
    <citation type="submission" date="2025-08" db="UniProtKB">
        <authorList>
            <consortium name="RefSeq"/>
        </authorList>
    </citation>
    <scope>IDENTIFICATION</scope>
    <source>
        <tissue evidence="10">Thorax and Abdomen</tissue>
    </source>
</reference>
<accession>A0A6J0BJ59</accession>
<evidence type="ECO:0000256" key="5">
    <source>
        <dbReference type="ARBA" id="ARBA00022763"/>
    </source>
</evidence>
<keyword evidence="9" id="KW-1185">Reference proteome</keyword>
<evidence type="ECO:0000256" key="2">
    <source>
        <dbReference type="ARBA" id="ARBA00002421"/>
    </source>
</evidence>
<dbReference type="PANTHER" id="PTHR10429:SF0">
    <property type="entry name" value="DNA-3-METHYLADENINE GLYCOSYLASE"/>
    <property type="match status" value="1"/>
</dbReference>
<dbReference type="GO" id="GO:0006284">
    <property type="term" value="P:base-excision repair"/>
    <property type="evidence" value="ECO:0007669"/>
    <property type="project" value="InterPro"/>
</dbReference>
<dbReference type="OrthoDB" id="6353017at2759"/>
<dbReference type="Gene3D" id="3.10.300.10">
    <property type="entry name" value="Methylpurine-DNA glycosylase (MPG)"/>
    <property type="match status" value="1"/>
</dbReference>
<organism evidence="10">
    <name type="scientific">Neodiprion lecontei</name>
    <name type="common">Redheaded pine sawfly</name>
    <dbReference type="NCBI Taxonomy" id="441921"/>
    <lineage>
        <taxon>Eukaryota</taxon>
        <taxon>Metazoa</taxon>
        <taxon>Ecdysozoa</taxon>
        <taxon>Arthropoda</taxon>
        <taxon>Hexapoda</taxon>
        <taxon>Insecta</taxon>
        <taxon>Pterygota</taxon>
        <taxon>Neoptera</taxon>
        <taxon>Endopterygota</taxon>
        <taxon>Hymenoptera</taxon>
        <taxon>Tenthredinoidea</taxon>
        <taxon>Diprionidae</taxon>
        <taxon>Diprioninae</taxon>
        <taxon>Neodiprion</taxon>
    </lineage>
</organism>
<evidence type="ECO:0000256" key="3">
    <source>
        <dbReference type="ARBA" id="ARBA00009232"/>
    </source>
</evidence>
<dbReference type="Proteomes" id="UP000829291">
    <property type="component" value="Chromosome 7"/>
</dbReference>
<dbReference type="EC" id="3.2.2.21" evidence="4"/>
<keyword evidence="7" id="KW-0234">DNA repair</keyword>
<protein>
    <recommendedName>
        <fullName evidence="4">DNA-3-methyladenine glycosylase II</fullName>
        <ecNumber evidence="4">3.2.2.21</ecNumber>
    </recommendedName>
    <alternativeName>
        <fullName evidence="8">3-methyladenine DNA glycosidase</fullName>
    </alternativeName>
</protein>
<comment type="function">
    <text evidence="2">Hydrolysis of the deoxyribose N-glycosidic bond to excise 3-methyladenine, and 7-methylguanine from the damaged DNA polymer formed by alkylation lesions.</text>
</comment>
<dbReference type="AlphaFoldDB" id="A0A6J0BJ59"/>
<keyword evidence="5" id="KW-0227">DNA damage</keyword>
<dbReference type="InterPro" id="IPR003180">
    <property type="entry name" value="MPG"/>
</dbReference>